<comment type="caution">
    <text evidence="1">The sequence shown here is derived from an EMBL/GenBank/DDBJ whole genome shotgun (WGS) entry which is preliminary data.</text>
</comment>
<evidence type="ECO:0000313" key="2">
    <source>
        <dbReference type="Proteomes" id="UP000070578"/>
    </source>
</evidence>
<evidence type="ECO:0000313" key="1">
    <source>
        <dbReference type="EMBL" id="KXS31511.1"/>
    </source>
</evidence>
<proteinExistence type="predicted"/>
<organism evidence="1 2">
    <name type="scientific">Candidatus Gallionella acididurans</name>
    <dbReference type="NCBI Taxonomy" id="1796491"/>
    <lineage>
        <taxon>Bacteria</taxon>
        <taxon>Pseudomonadati</taxon>
        <taxon>Pseudomonadota</taxon>
        <taxon>Betaproteobacteria</taxon>
        <taxon>Nitrosomonadales</taxon>
        <taxon>Gallionellaceae</taxon>
        <taxon>Gallionella</taxon>
    </lineage>
</organism>
<sequence length="310" mass="34624">MEITLKDGFKAPIGVVDWVALVVELQRKSNGGHIKGAYKHLGVSYAKPLDKGDGGAASKFVVRLQHPSSYAPIECLLSDLDEKYGLAAAPTLRALEVSIDFFHKTADSLALQAMTERLMVSATPSTILNPRIIGENYDFSGGVMPRRSAISATKTLYIGNKHDDEMWRVYWKRTDETFIGEDGIRVPKPLPQSEYRSRVEVRLKGKVLEKLNLISATDLRGFSYERLHSAGFFKFARRDHRSGLIFTNPYSIAAAKSLGVDDDSPACVLNGFGRKDNRGRVRQLSRHLVTDTELTEASRHALRRLTQRFS</sequence>
<dbReference type="EMBL" id="LSLI01000071">
    <property type="protein sequence ID" value="KXS31511.1"/>
    <property type="molecule type" value="Genomic_DNA"/>
</dbReference>
<gene>
    <name evidence="1" type="ORF">AWT59_2378</name>
</gene>
<protein>
    <submittedName>
        <fullName evidence="1">Uncharacterized protein</fullName>
    </submittedName>
</protein>
<reference evidence="1 2" key="1">
    <citation type="submission" date="2016-02" db="EMBL/GenBank/DDBJ databases">
        <authorList>
            <person name="Wen L."/>
            <person name="He K."/>
            <person name="Yang H."/>
        </authorList>
    </citation>
    <scope>NUCLEOTIDE SEQUENCE [LARGE SCALE GENOMIC DNA]</scope>
    <source>
        <strain evidence="1">ShG14-8</strain>
    </source>
</reference>
<name>A0A139BRC3_9PROT</name>
<dbReference type="Proteomes" id="UP000070578">
    <property type="component" value="Unassembled WGS sequence"/>
</dbReference>
<dbReference type="AlphaFoldDB" id="A0A139BRC3"/>
<accession>A0A139BRC3</accession>
<reference evidence="1 2" key="2">
    <citation type="submission" date="2016-03" db="EMBL/GenBank/DDBJ databases">
        <title>New uncultured bacterium of the family Gallionellaceae from acid mine drainage: description and reconstruction of genome based on metagenomic analysis of microbial community.</title>
        <authorList>
            <person name="Kadnikov V."/>
            <person name="Ivasenko D."/>
            <person name="Beletsky A."/>
            <person name="Mardanov A."/>
            <person name="Danilova E."/>
            <person name="Pimenov N."/>
            <person name="Karnachuk O."/>
            <person name="Ravin N."/>
        </authorList>
    </citation>
    <scope>NUCLEOTIDE SEQUENCE [LARGE SCALE GENOMIC DNA]</scope>
    <source>
        <strain evidence="1">ShG14-8</strain>
    </source>
</reference>